<dbReference type="InterPro" id="IPR029410">
    <property type="entry name" value="CAP_assoc"/>
</dbReference>
<protein>
    <submittedName>
        <fullName evidence="4">SCP-like extracellular protein</fullName>
    </submittedName>
</protein>
<proteinExistence type="predicted"/>
<dbReference type="SUPFAM" id="SSF55797">
    <property type="entry name" value="PR-1-like"/>
    <property type="match status" value="1"/>
</dbReference>
<evidence type="ECO:0000313" key="4">
    <source>
        <dbReference type="EMBL" id="PNZ65852.1"/>
    </source>
</evidence>
<dbReference type="PANTHER" id="PTHR31157:SF26">
    <property type="entry name" value="SCP-LIKE EXTRACELLULAR PROTEIN"/>
    <property type="match status" value="1"/>
</dbReference>
<dbReference type="Pfam" id="PF14504">
    <property type="entry name" value="CAP_assoc_N"/>
    <property type="match status" value="1"/>
</dbReference>
<dbReference type="Pfam" id="PF00188">
    <property type="entry name" value="CAP"/>
    <property type="match status" value="1"/>
</dbReference>
<sequence length="349" mass="40159">MKKLIIKVIGVLLLILFIVYLFNSPRLKFDVLENPNKDTKKTTNESQFEGHQSDSDNQLPQRGIATWIGDDIGQLTERFGQAKRSYPYKDGYKNYIFKREDQYYIVTTKSKKIKSVYATGEKASVSPFKISESAAHIFENLSINPEPTIRVDDDKYDIELSDIDMKTQMLVKFGDIYAQIYIDQQTNQIVAIRYLDSEALVEFKPYQMVNASNDKEVKSDFDDLPYEQNPNQLMTLYEVTNQMRHLRGVPPLKVNNDVANIAGYNLYEATGTDSVEFTEGALTQQLEQNQVPFQSASQNVGYDFNEVPTLIINWLNSDIHRSRMLNTKYDEMGGVVNDGYYTVIFLEEE</sequence>
<dbReference type="Proteomes" id="UP000242470">
    <property type="component" value="Unassembled WGS sequence"/>
</dbReference>
<dbReference type="Gene3D" id="3.40.33.10">
    <property type="entry name" value="CAP"/>
    <property type="match status" value="1"/>
</dbReference>
<dbReference type="CDD" id="cd05379">
    <property type="entry name" value="CAP_bacterial"/>
    <property type="match status" value="1"/>
</dbReference>
<organism evidence="4 5">
    <name type="scientific">Staphylococcus auricularis</name>
    <dbReference type="NCBI Taxonomy" id="29379"/>
    <lineage>
        <taxon>Bacteria</taxon>
        <taxon>Bacillati</taxon>
        <taxon>Bacillota</taxon>
        <taxon>Bacilli</taxon>
        <taxon>Bacillales</taxon>
        <taxon>Staphylococcaceae</taxon>
        <taxon>Staphylococcus</taxon>
    </lineage>
</organism>
<feature type="domain" description="SCP" evidence="2">
    <location>
        <begin position="238"/>
        <end position="338"/>
    </location>
</feature>
<dbReference type="GeneID" id="64982525"/>
<gene>
    <name evidence="4" type="ORF">CD158_10410</name>
</gene>
<evidence type="ECO:0000259" key="3">
    <source>
        <dbReference type="Pfam" id="PF14504"/>
    </source>
</evidence>
<evidence type="ECO:0000259" key="2">
    <source>
        <dbReference type="Pfam" id="PF00188"/>
    </source>
</evidence>
<dbReference type="InterPro" id="IPR035940">
    <property type="entry name" value="CAP_sf"/>
</dbReference>
<dbReference type="AlphaFoldDB" id="A0AAP8PMM9"/>
<feature type="compositionally biased region" description="Basic and acidic residues" evidence="1">
    <location>
        <begin position="34"/>
        <end position="43"/>
    </location>
</feature>
<name>A0AAP8PMM9_9STAP</name>
<dbReference type="RefSeq" id="WP_059106583.1">
    <property type="nucleotide sequence ID" value="NZ_AP024589.1"/>
</dbReference>
<feature type="region of interest" description="Disordered" evidence="1">
    <location>
        <begin position="34"/>
        <end position="59"/>
    </location>
</feature>
<evidence type="ECO:0000256" key="1">
    <source>
        <dbReference type="SAM" id="MobiDB-lite"/>
    </source>
</evidence>
<dbReference type="PANTHER" id="PTHR31157">
    <property type="entry name" value="SCP DOMAIN-CONTAINING PROTEIN"/>
    <property type="match status" value="1"/>
</dbReference>
<dbReference type="EMBL" id="PPQW01000098">
    <property type="protein sequence ID" value="PNZ65852.1"/>
    <property type="molecule type" value="Genomic_DNA"/>
</dbReference>
<feature type="domain" description="CAP-associated" evidence="3">
    <location>
        <begin position="68"/>
        <end position="206"/>
    </location>
</feature>
<dbReference type="InterPro" id="IPR014044">
    <property type="entry name" value="CAP_dom"/>
</dbReference>
<reference evidence="4 5" key="1">
    <citation type="submission" date="2017-08" db="EMBL/GenBank/DDBJ databases">
        <title>Draft genome sequences of 64 type strains of genus Staph aureus.</title>
        <authorList>
            <person name="Cole K."/>
            <person name="Golubchik T."/>
            <person name="Russell J."/>
            <person name="Foster D."/>
            <person name="Llewelyn M."/>
            <person name="Wilson D."/>
            <person name="Crook D."/>
            <person name="Paul J."/>
        </authorList>
    </citation>
    <scope>NUCLEOTIDE SEQUENCE [LARGE SCALE GENOMIC DNA]</scope>
    <source>
        <strain evidence="4 5">NCTC 12101</strain>
    </source>
</reference>
<accession>A0AAP8PMM9</accession>
<evidence type="ECO:0000313" key="5">
    <source>
        <dbReference type="Proteomes" id="UP000242470"/>
    </source>
</evidence>
<feature type="compositionally biased region" description="Polar residues" evidence="1">
    <location>
        <begin position="44"/>
        <end position="59"/>
    </location>
</feature>
<comment type="caution">
    <text evidence="4">The sequence shown here is derived from an EMBL/GenBank/DDBJ whole genome shotgun (WGS) entry which is preliminary data.</text>
</comment>